<evidence type="ECO:0000313" key="1">
    <source>
        <dbReference type="EMBL" id="TRZ21550.1"/>
    </source>
</evidence>
<organism evidence="1 2">
    <name type="scientific">Zosterops borbonicus</name>
    <dbReference type="NCBI Taxonomy" id="364589"/>
    <lineage>
        <taxon>Eukaryota</taxon>
        <taxon>Metazoa</taxon>
        <taxon>Chordata</taxon>
        <taxon>Craniata</taxon>
        <taxon>Vertebrata</taxon>
        <taxon>Euteleostomi</taxon>
        <taxon>Archelosauria</taxon>
        <taxon>Archosauria</taxon>
        <taxon>Dinosauria</taxon>
        <taxon>Saurischia</taxon>
        <taxon>Theropoda</taxon>
        <taxon>Coelurosauria</taxon>
        <taxon>Aves</taxon>
        <taxon>Neognathae</taxon>
        <taxon>Neoaves</taxon>
        <taxon>Telluraves</taxon>
        <taxon>Australaves</taxon>
        <taxon>Passeriformes</taxon>
        <taxon>Sylvioidea</taxon>
        <taxon>Zosteropidae</taxon>
        <taxon>Zosterops</taxon>
    </lineage>
</organism>
<gene>
    <name evidence="1" type="ORF">HGM15179_005530</name>
</gene>
<dbReference type="AlphaFoldDB" id="A0A8K1GQ99"/>
<name>A0A8K1GQ99_9PASS</name>
<dbReference type="Proteomes" id="UP000796761">
    <property type="component" value="Unassembled WGS sequence"/>
</dbReference>
<sequence length="209" mass="23240">MDSGLEYSLSKFANDTKLCGVVDMLEGWMPSKETLTDLRDRQRYLEGENLGNPPERILRVIVLVESEDHFHRTLICKLAIVSTGKCNISDVLVDTPSNQLGEVIQALLATSQNTDFAGTAISLLSRDSQHLMLMTRQENIPVPFWQEPKESSSGDVDPVDQVNINPLTRHGLFPASFPMACYYRKLSSSPLGTAKSLATKNCLWITLLV</sequence>
<protein>
    <submittedName>
        <fullName evidence="1">Uncharacterized protein</fullName>
    </submittedName>
</protein>
<keyword evidence="2" id="KW-1185">Reference proteome</keyword>
<dbReference type="EMBL" id="SWJQ01000120">
    <property type="protein sequence ID" value="TRZ21550.1"/>
    <property type="molecule type" value="Genomic_DNA"/>
</dbReference>
<reference evidence="1" key="1">
    <citation type="submission" date="2019-04" db="EMBL/GenBank/DDBJ databases">
        <title>Genome assembly of Zosterops borbonicus 15179.</title>
        <authorList>
            <person name="Leroy T."/>
            <person name="Anselmetti Y."/>
            <person name="Tilak M.-K."/>
            <person name="Nabholz B."/>
        </authorList>
    </citation>
    <scope>NUCLEOTIDE SEQUENCE</scope>
    <source>
        <strain evidence="1">HGM_15179</strain>
        <tissue evidence="1">Muscle</tissue>
    </source>
</reference>
<accession>A0A8K1GQ99</accession>
<proteinExistence type="predicted"/>
<evidence type="ECO:0000313" key="2">
    <source>
        <dbReference type="Proteomes" id="UP000796761"/>
    </source>
</evidence>
<comment type="caution">
    <text evidence="1">The sequence shown here is derived from an EMBL/GenBank/DDBJ whole genome shotgun (WGS) entry which is preliminary data.</text>
</comment>